<name>A0A7J6NXD9_PEROL</name>
<dbReference type="PANTHER" id="PTHR19359">
    <property type="entry name" value="CYTOCHROME B5"/>
    <property type="match status" value="1"/>
</dbReference>
<dbReference type="SUPFAM" id="SSF54001">
    <property type="entry name" value="Cysteine proteinases"/>
    <property type="match status" value="1"/>
</dbReference>
<dbReference type="InterPro" id="IPR001199">
    <property type="entry name" value="Cyt_B5-like_heme/steroid-bd"/>
</dbReference>
<dbReference type="InterPro" id="IPR050668">
    <property type="entry name" value="Cytochrome_b5"/>
</dbReference>
<dbReference type="GO" id="GO:0016020">
    <property type="term" value="C:membrane"/>
    <property type="evidence" value="ECO:0007669"/>
    <property type="project" value="TreeGrafter"/>
</dbReference>
<dbReference type="EMBL" id="JABANP010000159">
    <property type="protein sequence ID" value="KAF4688207.1"/>
    <property type="molecule type" value="Genomic_DNA"/>
</dbReference>
<keyword evidence="3" id="KW-0408">Iron</keyword>
<evidence type="ECO:0000256" key="3">
    <source>
        <dbReference type="ARBA" id="ARBA00023004"/>
    </source>
</evidence>
<dbReference type="InterPro" id="IPR036400">
    <property type="entry name" value="Cyt_B5-like_heme/steroid_sf"/>
</dbReference>
<evidence type="ECO:0000313" key="6">
    <source>
        <dbReference type="EMBL" id="KAF4688207.1"/>
    </source>
</evidence>
<evidence type="ECO:0000256" key="1">
    <source>
        <dbReference type="ARBA" id="ARBA00022617"/>
    </source>
</evidence>
<dbReference type="GO" id="GO:0046872">
    <property type="term" value="F:metal ion binding"/>
    <property type="evidence" value="ECO:0007669"/>
    <property type="project" value="UniProtKB-KW"/>
</dbReference>
<dbReference type="AlphaFoldDB" id="A0A7J6NXD9"/>
<evidence type="ECO:0000259" key="5">
    <source>
        <dbReference type="PROSITE" id="PS50255"/>
    </source>
</evidence>
<feature type="domain" description="Cytochrome b5 heme-binding" evidence="5">
    <location>
        <begin position="240"/>
        <end position="316"/>
    </location>
</feature>
<dbReference type="Gene3D" id="3.90.70.10">
    <property type="entry name" value="Cysteine proteinases"/>
    <property type="match status" value="1"/>
</dbReference>
<evidence type="ECO:0000256" key="4">
    <source>
        <dbReference type="ARBA" id="ARBA00038168"/>
    </source>
</evidence>
<dbReference type="Gene3D" id="3.10.120.10">
    <property type="entry name" value="Cytochrome b5-like heme/steroid binding domain"/>
    <property type="match status" value="1"/>
</dbReference>
<keyword evidence="1" id="KW-0349">Heme</keyword>
<dbReference type="InterPro" id="IPR038765">
    <property type="entry name" value="Papain-like_cys_pep_sf"/>
</dbReference>
<evidence type="ECO:0000256" key="2">
    <source>
        <dbReference type="ARBA" id="ARBA00022723"/>
    </source>
</evidence>
<keyword evidence="2" id="KW-0479">Metal-binding</keyword>
<dbReference type="GO" id="GO:0020037">
    <property type="term" value="F:heme binding"/>
    <property type="evidence" value="ECO:0007669"/>
    <property type="project" value="TreeGrafter"/>
</dbReference>
<organism evidence="6 7">
    <name type="scientific">Perkinsus olseni</name>
    <name type="common">Perkinsus atlanticus</name>
    <dbReference type="NCBI Taxonomy" id="32597"/>
    <lineage>
        <taxon>Eukaryota</taxon>
        <taxon>Sar</taxon>
        <taxon>Alveolata</taxon>
        <taxon>Perkinsozoa</taxon>
        <taxon>Perkinsea</taxon>
        <taxon>Perkinsida</taxon>
        <taxon>Perkinsidae</taxon>
        <taxon>Perkinsus</taxon>
    </lineage>
</organism>
<protein>
    <recommendedName>
        <fullName evidence="5">Cytochrome b5 heme-binding domain-containing protein</fullName>
    </recommendedName>
</protein>
<gene>
    <name evidence="6" type="ORF">FOZ60_003011</name>
</gene>
<comment type="caution">
    <text evidence="6">The sequence shown here is derived from an EMBL/GenBank/DDBJ whole genome shotgun (WGS) entry which is preliminary data.</text>
</comment>
<accession>A0A7J6NXD9</accession>
<dbReference type="OrthoDB" id="190265at2759"/>
<comment type="similarity">
    <text evidence="4">Belongs to the cytochrome b5 family.</text>
</comment>
<dbReference type="SMART" id="SM01117">
    <property type="entry name" value="Cyt-b5"/>
    <property type="match status" value="1"/>
</dbReference>
<dbReference type="PRINTS" id="PR00363">
    <property type="entry name" value="CYTOCHROMEB5"/>
</dbReference>
<sequence>MEVSGAARLSPFSTPVSRASTKPQSVAYLPELREGLGPHVCSAGVACRPALPETKSFVCFKFLCQELEGFESKQMKDSMKNLDVKSLDGDDFTPSVFMDEYAGCWPYDFRPCNHLLGGANYRACPEVMYKTPSCASSCPNDKYRTPFKEDRHFTDDLNPTQFYSTDSIKKEIMTNGPVREVSFCGRWKIFPVRETVILTYAGKDASDEWNMIHPADTIEKYGKKYELGAVALGETEEAAADVLDEEEVAKHNSEGDCWIIIGGTVYDVTKWLPIHPGGVAAILAYAGKDGTEQFDMIHPEGTMDKYGKGLLCGRAGCSPTER</sequence>
<dbReference type="SUPFAM" id="SSF55856">
    <property type="entry name" value="Cytochrome b5-like heme/steroid binding domain"/>
    <property type="match status" value="2"/>
</dbReference>
<reference evidence="6 7" key="1">
    <citation type="submission" date="2020-04" db="EMBL/GenBank/DDBJ databases">
        <title>Perkinsus olseni comparative genomics.</title>
        <authorList>
            <person name="Bogema D.R."/>
        </authorList>
    </citation>
    <scope>NUCLEOTIDE SEQUENCE [LARGE SCALE GENOMIC DNA]</scope>
    <source>
        <strain evidence="6">00978-12</strain>
    </source>
</reference>
<dbReference type="Proteomes" id="UP000541610">
    <property type="component" value="Unassembled WGS sequence"/>
</dbReference>
<dbReference type="Pfam" id="PF00173">
    <property type="entry name" value="Cyt-b5"/>
    <property type="match status" value="1"/>
</dbReference>
<dbReference type="PROSITE" id="PS50255">
    <property type="entry name" value="CYTOCHROME_B5_2"/>
    <property type="match status" value="1"/>
</dbReference>
<evidence type="ECO:0000313" key="7">
    <source>
        <dbReference type="Proteomes" id="UP000541610"/>
    </source>
</evidence>
<proteinExistence type="inferred from homology"/>